<evidence type="ECO:0000313" key="2">
    <source>
        <dbReference type="Proteomes" id="UP000285190"/>
    </source>
</evidence>
<sequence>MKGSLVLAPGTAIATFVKGRYPNQAHGNHAAIYVRQDSAAIYVLDQWKGKSRITIRPLYFKGKDKNGNYIDPSNNADAFSVID</sequence>
<comment type="caution">
    <text evidence="1">The sequence shown here is derived from an EMBL/GenBank/DDBJ whole genome shotgun (WGS) entry which is preliminary data.</text>
</comment>
<evidence type="ECO:0008006" key="3">
    <source>
        <dbReference type="Google" id="ProtNLM"/>
    </source>
</evidence>
<protein>
    <recommendedName>
        <fullName evidence="3">BPSL0067 family protein</fullName>
    </recommendedName>
</protein>
<dbReference type="AlphaFoldDB" id="A0A418X4K0"/>
<dbReference type="EMBL" id="QYUN01000002">
    <property type="protein sequence ID" value="RJG07407.1"/>
    <property type="molecule type" value="Genomic_DNA"/>
</dbReference>
<organism evidence="1 2">
    <name type="scientific">Noviherbaspirillum cavernae</name>
    <dbReference type="NCBI Taxonomy" id="2320862"/>
    <lineage>
        <taxon>Bacteria</taxon>
        <taxon>Pseudomonadati</taxon>
        <taxon>Pseudomonadota</taxon>
        <taxon>Betaproteobacteria</taxon>
        <taxon>Burkholderiales</taxon>
        <taxon>Oxalobacteraceae</taxon>
        <taxon>Noviherbaspirillum</taxon>
    </lineage>
</organism>
<evidence type="ECO:0000313" key="1">
    <source>
        <dbReference type="EMBL" id="RJG07407.1"/>
    </source>
</evidence>
<gene>
    <name evidence="1" type="ORF">D3870_16630</name>
</gene>
<reference evidence="1 2" key="1">
    <citation type="submission" date="2018-09" db="EMBL/GenBank/DDBJ databases">
        <authorList>
            <person name="Zhu H."/>
        </authorList>
    </citation>
    <scope>NUCLEOTIDE SEQUENCE [LARGE SCALE GENOMIC DNA]</scope>
    <source>
        <strain evidence="1 2">K2R10-39</strain>
    </source>
</reference>
<dbReference type="InterPro" id="IPR047746">
    <property type="entry name" value="Dae2/Tae2-like"/>
</dbReference>
<name>A0A418X4K0_9BURK</name>
<keyword evidence="2" id="KW-1185">Reference proteome</keyword>
<dbReference type="Proteomes" id="UP000285190">
    <property type="component" value="Unassembled WGS sequence"/>
</dbReference>
<dbReference type="NCBIfam" id="NF033857">
    <property type="entry name" value="BPSL0067_fam"/>
    <property type="match status" value="1"/>
</dbReference>
<accession>A0A418X4K0</accession>
<proteinExistence type="predicted"/>